<name>A0A4S2LQL6_OPIFE</name>
<evidence type="ECO:0000313" key="3">
    <source>
        <dbReference type="Proteomes" id="UP000308267"/>
    </source>
</evidence>
<sequence length="152" mass="17031">MIVDSSTTSEADSNSYASRLLQYMHDIRPSPTRQISKPTQLHPNLATCDFVFVGVDAVRKPLQPPYEGPFRMISRKGKSFVIDRDGREDTVGIDRFEVAYVYIQSTLDDEHTVNPSTTQSRSTSNPPSTNTAHTPSLTKPGRHRSLPVRIKD</sequence>
<feature type="compositionally biased region" description="Low complexity" evidence="1">
    <location>
        <begin position="114"/>
        <end position="136"/>
    </location>
</feature>
<keyword evidence="3" id="KW-1185">Reference proteome</keyword>
<dbReference type="AlphaFoldDB" id="A0A4S2LQL6"/>
<protein>
    <submittedName>
        <fullName evidence="2">Uncharacterized protein</fullName>
    </submittedName>
</protein>
<gene>
    <name evidence="2" type="ORF">CRM22_005570</name>
</gene>
<reference evidence="2 3" key="1">
    <citation type="journal article" date="2019" name="BMC Genomics">
        <title>New insights from Opisthorchis felineus genome: update on genomics of the epidemiologically important liver flukes.</title>
        <authorList>
            <person name="Ershov N.I."/>
            <person name="Mordvinov V.A."/>
            <person name="Prokhortchouk E.B."/>
            <person name="Pakharukova M.Y."/>
            <person name="Gunbin K.V."/>
            <person name="Ustyantsev K."/>
            <person name="Genaev M.A."/>
            <person name="Blinov A.G."/>
            <person name="Mazur A."/>
            <person name="Boulygina E."/>
            <person name="Tsygankova S."/>
            <person name="Khrameeva E."/>
            <person name="Chekanov N."/>
            <person name="Fan G."/>
            <person name="Xiao A."/>
            <person name="Zhang H."/>
            <person name="Xu X."/>
            <person name="Yang H."/>
            <person name="Solovyev V."/>
            <person name="Lee S.M."/>
            <person name="Liu X."/>
            <person name="Afonnikov D.A."/>
            <person name="Skryabin K.G."/>
        </authorList>
    </citation>
    <scope>NUCLEOTIDE SEQUENCE [LARGE SCALE GENOMIC DNA]</scope>
    <source>
        <strain evidence="2">AK-0245</strain>
        <tissue evidence="2">Whole organism</tissue>
    </source>
</reference>
<evidence type="ECO:0000256" key="1">
    <source>
        <dbReference type="SAM" id="MobiDB-lite"/>
    </source>
</evidence>
<dbReference type="OrthoDB" id="6279146at2759"/>
<dbReference type="EMBL" id="SJOL01006469">
    <property type="protein sequence ID" value="TGZ66035.1"/>
    <property type="molecule type" value="Genomic_DNA"/>
</dbReference>
<dbReference type="PANTHER" id="PTHR38681">
    <property type="entry name" value="RETROVIRUS-RELATED POL POLYPROTEIN FROM TRANSPOSON 412-LIKE PROTEIN-RELATED"/>
    <property type="match status" value="1"/>
</dbReference>
<dbReference type="PANTHER" id="PTHR38681:SF1">
    <property type="entry name" value="RETROVIRUS-RELATED POL POLYPROTEIN FROM TRANSPOSON 412-LIKE PROTEIN"/>
    <property type="match status" value="1"/>
</dbReference>
<evidence type="ECO:0000313" key="2">
    <source>
        <dbReference type="EMBL" id="TGZ66035.1"/>
    </source>
</evidence>
<feature type="region of interest" description="Disordered" evidence="1">
    <location>
        <begin position="110"/>
        <end position="152"/>
    </location>
</feature>
<dbReference type="STRING" id="147828.A0A4S2LQL6"/>
<comment type="caution">
    <text evidence="2">The sequence shown here is derived from an EMBL/GenBank/DDBJ whole genome shotgun (WGS) entry which is preliminary data.</text>
</comment>
<dbReference type="Proteomes" id="UP000308267">
    <property type="component" value="Unassembled WGS sequence"/>
</dbReference>
<proteinExistence type="predicted"/>
<organism evidence="2 3">
    <name type="scientific">Opisthorchis felineus</name>
    <dbReference type="NCBI Taxonomy" id="147828"/>
    <lineage>
        <taxon>Eukaryota</taxon>
        <taxon>Metazoa</taxon>
        <taxon>Spiralia</taxon>
        <taxon>Lophotrochozoa</taxon>
        <taxon>Platyhelminthes</taxon>
        <taxon>Trematoda</taxon>
        <taxon>Digenea</taxon>
        <taxon>Opisthorchiida</taxon>
        <taxon>Opisthorchiata</taxon>
        <taxon>Opisthorchiidae</taxon>
        <taxon>Opisthorchis</taxon>
    </lineage>
</organism>
<accession>A0A4S2LQL6</accession>